<dbReference type="Proteomes" id="UP000049828">
    <property type="component" value="Unassembled WGS sequence"/>
</dbReference>
<keyword evidence="4" id="KW-0067">ATP-binding</keyword>
<dbReference type="GO" id="GO:0009229">
    <property type="term" value="P:thiamine diphosphate biosynthetic process"/>
    <property type="evidence" value="ECO:0007669"/>
    <property type="project" value="InterPro"/>
</dbReference>
<name>A0A0M6WXJ5_9FIRM</name>
<feature type="domain" description="Thiamin pyrophosphokinase thiamin-binding" evidence="6">
    <location>
        <begin position="144"/>
        <end position="210"/>
    </location>
</feature>
<dbReference type="InterPro" id="IPR007371">
    <property type="entry name" value="TPK_catalytic"/>
</dbReference>
<sequence>MRHCIIVVGGHINDIFAKKFIEKERPELCIAADSGMNFFYRNKLTPDWIIGDFDSASSEALDYFGGQPDISWIRLNPVKDDTDTESAIRKAIALGAEKITLLGATGTRIDHLLGNIELLGIGLQNHIPVEILDERNRIRMIGTGITLEKEKQFGKFVSLIPYTNVVKGLTLTGFKYPLDHYDLKGFCSLGVSNEIIAERAEITFEDGILIVIEASD</sequence>
<keyword evidence="1" id="KW-0808">Transferase</keyword>
<evidence type="ECO:0000313" key="8">
    <source>
        <dbReference type="Proteomes" id="UP000049828"/>
    </source>
</evidence>
<dbReference type="EC" id="2.7.6.2" evidence="5"/>
<dbReference type="NCBIfam" id="TIGR01378">
    <property type="entry name" value="thi_PPkinase"/>
    <property type="match status" value="1"/>
</dbReference>
<dbReference type="SUPFAM" id="SSF63999">
    <property type="entry name" value="Thiamin pyrophosphokinase, catalytic domain"/>
    <property type="match status" value="1"/>
</dbReference>
<dbReference type="Gene3D" id="3.40.50.10240">
    <property type="entry name" value="Thiamin pyrophosphokinase, catalytic domain"/>
    <property type="match status" value="1"/>
</dbReference>
<dbReference type="RefSeq" id="WP_055040141.1">
    <property type="nucleotide sequence ID" value="NZ_CVRS01000092.1"/>
</dbReference>
<evidence type="ECO:0000256" key="3">
    <source>
        <dbReference type="ARBA" id="ARBA00022777"/>
    </source>
</evidence>
<keyword evidence="8" id="KW-1185">Reference proteome</keyword>
<gene>
    <name evidence="7" type="ORF">RIL183_06271</name>
</gene>
<dbReference type="InterPro" id="IPR036759">
    <property type="entry name" value="TPK_catalytic_sf"/>
</dbReference>
<dbReference type="PANTHER" id="PTHR41299:SF1">
    <property type="entry name" value="THIAMINE PYROPHOSPHOKINASE"/>
    <property type="match status" value="1"/>
</dbReference>
<proteinExistence type="predicted"/>
<evidence type="ECO:0000256" key="4">
    <source>
        <dbReference type="ARBA" id="ARBA00022840"/>
    </source>
</evidence>
<evidence type="ECO:0000313" key="7">
    <source>
        <dbReference type="EMBL" id="CRL41533.1"/>
    </source>
</evidence>
<keyword evidence="2" id="KW-0547">Nucleotide-binding</keyword>
<evidence type="ECO:0000256" key="5">
    <source>
        <dbReference type="NCBIfam" id="TIGR01378"/>
    </source>
</evidence>
<accession>A0A0M6WXJ5</accession>
<reference evidence="8" key="1">
    <citation type="submission" date="2015-05" db="EMBL/GenBank/DDBJ databases">
        <authorList>
            <consortium name="Pathogen Informatics"/>
        </authorList>
    </citation>
    <scope>NUCLEOTIDE SEQUENCE [LARGE SCALE GENOMIC DNA]</scope>
    <source>
        <strain evidence="8">L1-83</strain>
    </source>
</reference>
<dbReference type="OrthoDB" id="9804377at2"/>
<dbReference type="AlphaFoldDB" id="A0A0M6WXJ5"/>
<dbReference type="Pfam" id="PF04265">
    <property type="entry name" value="TPK_B1_binding"/>
    <property type="match status" value="1"/>
</dbReference>
<dbReference type="InterPro" id="IPR006282">
    <property type="entry name" value="Thi_PPkinase"/>
</dbReference>
<dbReference type="CDD" id="cd07995">
    <property type="entry name" value="TPK"/>
    <property type="match status" value="1"/>
</dbReference>
<dbReference type="InterPro" id="IPR053149">
    <property type="entry name" value="TPK"/>
</dbReference>
<dbReference type="InterPro" id="IPR007373">
    <property type="entry name" value="Thiamin_PyroPKinase_B1-bd"/>
</dbReference>
<protein>
    <recommendedName>
        <fullName evidence="5">Thiamine diphosphokinase</fullName>
        <ecNumber evidence="5">2.7.6.2</ecNumber>
    </recommendedName>
</protein>
<evidence type="ECO:0000256" key="2">
    <source>
        <dbReference type="ARBA" id="ARBA00022741"/>
    </source>
</evidence>
<dbReference type="SUPFAM" id="SSF63862">
    <property type="entry name" value="Thiamin pyrophosphokinase, substrate-binding domain"/>
    <property type="match status" value="1"/>
</dbReference>
<dbReference type="SMART" id="SM00983">
    <property type="entry name" value="TPK_B1_binding"/>
    <property type="match status" value="1"/>
</dbReference>
<dbReference type="EMBL" id="CVRS01000092">
    <property type="protein sequence ID" value="CRL41533.1"/>
    <property type="molecule type" value="Genomic_DNA"/>
</dbReference>
<dbReference type="STRING" id="360807.ERS852392_00887"/>
<evidence type="ECO:0000256" key="1">
    <source>
        <dbReference type="ARBA" id="ARBA00022679"/>
    </source>
</evidence>
<dbReference type="PANTHER" id="PTHR41299">
    <property type="entry name" value="THIAMINE PYROPHOSPHOKINASE"/>
    <property type="match status" value="1"/>
</dbReference>
<dbReference type="GO" id="GO:0004788">
    <property type="term" value="F:thiamine diphosphokinase activity"/>
    <property type="evidence" value="ECO:0007669"/>
    <property type="project" value="UniProtKB-UniRule"/>
</dbReference>
<keyword evidence="3 7" id="KW-0418">Kinase</keyword>
<dbReference type="Pfam" id="PF04263">
    <property type="entry name" value="TPK_catalytic"/>
    <property type="match status" value="1"/>
</dbReference>
<organism evidence="7 8">
    <name type="scientific">Roseburia inulinivorans</name>
    <dbReference type="NCBI Taxonomy" id="360807"/>
    <lineage>
        <taxon>Bacteria</taxon>
        <taxon>Bacillati</taxon>
        <taxon>Bacillota</taxon>
        <taxon>Clostridia</taxon>
        <taxon>Lachnospirales</taxon>
        <taxon>Lachnospiraceae</taxon>
        <taxon>Roseburia</taxon>
    </lineage>
</organism>
<evidence type="ECO:0000259" key="6">
    <source>
        <dbReference type="SMART" id="SM00983"/>
    </source>
</evidence>
<dbReference type="GO" id="GO:0016301">
    <property type="term" value="F:kinase activity"/>
    <property type="evidence" value="ECO:0007669"/>
    <property type="project" value="UniProtKB-KW"/>
</dbReference>
<dbReference type="GO" id="GO:0005524">
    <property type="term" value="F:ATP binding"/>
    <property type="evidence" value="ECO:0007669"/>
    <property type="project" value="UniProtKB-KW"/>
</dbReference>
<dbReference type="GO" id="GO:0030975">
    <property type="term" value="F:thiamine binding"/>
    <property type="evidence" value="ECO:0007669"/>
    <property type="project" value="InterPro"/>
</dbReference>
<dbReference type="GO" id="GO:0006772">
    <property type="term" value="P:thiamine metabolic process"/>
    <property type="evidence" value="ECO:0007669"/>
    <property type="project" value="UniProtKB-UniRule"/>
</dbReference>
<dbReference type="InterPro" id="IPR036371">
    <property type="entry name" value="TPK_B1-bd_sf"/>
</dbReference>